<dbReference type="PANTHER" id="PTHR10982:SF21">
    <property type="entry name" value="FATTY ACID SYNTHASE SUBUNIT BETA"/>
    <property type="match status" value="1"/>
</dbReference>
<dbReference type="GO" id="GO:0044550">
    <property type="term" value="P:secondary metabolite biosynthetic process"/>
    <property type="evidence" value="ECO:0007669"/>
    <property type="project" value="UniProtKB-ARBA"/>
</dbReference>
<dbReference type="InterPro" id="IPR016035">
    <property type="entry name" value="Acyl_Trfase/lysoPLipase"/>
</dbReference>
<comment type="caution">
    <text evidence="22">The sequence shown here is derived from an EMBL/GenBank/DDBJ whole genome shotgun (WGS) entry which is preliminary data.</text>
</comment>
<protein>
    <recommendedName>
        <fullName evidence="5">Fatty acid synthase subunit alpha</fullName>
        <ecNumber evidence="3">1.1.1.100</ecNumber>
        <ecNumber evidence="4">2.3.1.41</ecNumber>
        <ecNumber evidence="2">2.3.1.86</ecNumber>
    </recommendedName>
</protein>
<evidence type="ECO:0000256" key="3">
    <source>
        <dbReference type="ARBA" id="ARBA00012948"/>
    </source>
</evidence>
<dbReference type="InterPro" id="IPR009081">
    <property type="entry name" value="PP-bd_ACP"/>
</dbReference>
<dbReference type="Pfam" id="PF00109">
    <property type="entry name" value="ketoacyl-synt"/>
    <property type="match status" value="1"/>
</dbReference>
<evidence type="ECO:0000256" key="15">
    <source>
        <dbReference type="ARBA" id="ARBA00048508"/>
    </source>
</evidence>
<evidence type="ECO:0000256" key="11">
    <source>
        <dbReference type="ARBA" id="ARBA00023002"/>
    </source>
</evidence>
<dbReference type="GO" id="GO:0004312">
    <property type="term" value="F:fatty acid synthase activity"/>
    <property type="evidence" value="ECO:0007669"/>
    <property type="project" value="InterPro"/>
</dbReference>
<dbReference type="EMBL" id="DF933820">
    <property type="protein sequence ID" value="GAM37486.1"/>
    <property type="molecule type" value="Genomic_DNA"/>
</dbReference>
<dbReference type="InterPro" id="IPR016039">
    <property type="entry name" value="Thiolase-like"/>
</dbReference>
<feature type="domain" description="Ketosynthase family 3 (KS3)" evidence="21">
    <location>
        <begin position="1015"/>
        <end position="1543"/>
    </location>
</feature>
<dbReference type="PROSITE" id="PS50075">
    <property type="entry name" value="CARRIER"/>
    <property type="match status" value="1"/>
</dbReference>
<proteinExistence type="inferred from homology"/>
<dbReference type="Gene3D" id="3.40.50.720">
    <property type="entry name" value="NAD(P)-binding Rossmann-like Domain"/>
    <property type="match status" value="2"/>
</dbReference>
<evidence type="ECO:0000256" key="8">
    <source>
        <dbReference type="ARBA" id="ARBA00022679"/>
    </source>
</evidence>
<evidence type="ECO:0000256" key="1">
    <source>
        <dbReference type="ARBA" id="ARBA00007485"/>
    </source>
</evidence>
<dbReference type="EC" id="2.3.1.86" evidence="2"/>
<feature type="active site" description="For beta-ketoacyl synthase activity" evidence="17">
    <location>
        <position position="1201"/>
    </location>
</feature>
<evidence type="ECO:0000256" key="4">
    <source>
        <dbReference type="ARBA" id="ARBA00013191"/>
    </source>
</evidence>
<dbReference type="GO" id="GO:0004315">
    <property type="term" value="F:3-oxoacyl-[acyl-carrier-protein] synthase activity"/>
    <property type="evidence" value="ECO:0007669"/>
    <property type="project" value="UniProtKB-EC"/>
</dbReference>
<dbReference type="Pfam" id="PF00106">
    <property type="entry name" value="adh_short"/>
    <property type="match status" value="1"/>
</dbReference>
<dbReference type="SUPFAM" id="SSF52151">
    <property type="entry name" value="FabD/lysophospholipase-like"/>
    <property type="match status" value="1"/>
</dbReference>
<dbReference type="PROSITE" id="PS52004">
    <property type="entry name" value="KS3_2"/>
    <property type="match status" value="1"/>
</dbReference>
<dbReference type="InterPro" id="IPR047224">
    <property type="entry name" value="FAS_alpha_su_C"/>
</dbReference>
<dbReference type="Pfam" id="PF02801">
    <property type="entry name" value="Ketoacyl-synt_C"/>
    <property type="match status" value="1"/>
</dbReference>
<dbReference type="Pfam" id="PF18325">
    <property type="entry name" value="Fas_alpha_ACP"/>
    <property type="match status" value="1"/>
</dbReference>
<feature type="compositionally biased region" description="Polar residues" evidence="19">
    <location>
        <begin position="133"/>
        <end position="146"/>
    </location>
</feature>
<keyword evidence="9" id="KW-0276">Fatty acid metabolism</keyword>
<dbReference type="PIRSF" id="PIRSF000454">
    <property type="entry name" value="FAS_yeast_alpha"/>
    <property type="match status" value="1"/>
</dbReference>
<evidence type="ECO:0000313" key="23">
    <source>
        <dbReference type="Proteomes" id="UP000053095"/>
    </source>
</evidence>
<evidence type="ECO:0000259" key="21">
    <source>
        <dbReference type="PROSITE" id="PS52004"/>
    </source>
</evidence>
<evidence type="ECO:0000256" key="10">
    <source>
        <dbReference type="ARBA" id="ARBA00022857"/>
    </source>
</evidence>
<dbReference type="GO" id="GO:0004316">
    <property type="term" value="F:3-oxoacyl-[acyl-carrier-protein] reductase (NADPH) activity"/>
    <property type="evidence" value="ECO:0007669"/>
    <property type="project" value="UniProtKB-EC"/>
</dbReference>
<evidence type="ECO:0000256" key="12">
    <source>
        <dbReference type="ARBA" id="ARBA00023160"/>
    </source>
</evidence>
<keyword evidence="13" id="KW-0511">Multifunctional enzyme</keyword>
<keyword evidence="11" id="KW-0560">Oxidoreductase</keyword>
<keyword evidence="7" id="KW-0597">Phosphoprotein</keyword>
<evidence type="ECO:0000256" key="5">
    <source>
        <dbReference type="ARBA" id="ARBA00014008"/>
    </source>
</evidence>
<dbReference type="InterPro" id="IPR014031">
    <property type="entry name" value="Ketoacyl_synth_C"/>
</dbReference>
<dbReference type="SMART" id="SM00825">
    <property type="entry name" value="PKS_KS"/>
    <property type="match status" value="1"/>
</dbReference>
<accession>A0A6V8H837</accession>
<sequence>MKRELVHSTEGRSGPQKQHLAHKLLIELLSHQLASPVRWIETQKAFLHETPIIERYVEVGPSRVLANMTKKQAAMEQHAESHTIKRQFLSSSDSRKEIFYEYDDGETESVTSTVPSNAKAASPAERPAPSMVAETSQRVETGSSSTMATAAVGNTPMSATDIIIAVVAQKLRKQFDEIPITKSIQELSGGKSTLQNEIVGDLSSELGSLPDGSEDMPLAALGAACAGGFKGRPGKQVSSLISKLISSKMPASFNQQAIRQYLSSRWGLGPQRQDIAISYSITLEPPSRLTSIDAAKEFFDQVVRRYAAFANFSLTAGSAGPSAAQTPLVDAKALEAAQKEHQTALAEIYEVIGNLIKQRAGDEITETSNGSDDTLLETLSHWTSEFGDDMFSGTKPIFDSRKIRVYDSWWNWARVDLIALKQELQIGKSDSSDSRNRIRMILNRWTPTCDDILSTFPTKQALFRDLRQSMVSLQTRSPVFVYTKPAHGPQTMIDENGKIFYEEVPRNTSVQSGSFVDIMKYGLKGSTSGGLRKPVIHLKQQVGTEWKYNSHWTDIFMNHLMTGETSGLSFSENIVLVTGAGPGSIASEIVRGLLEGGAEVFVTTSRAPPASTTKFFDEMYKAHGSKGSKLTVLPFNQASKQDCEVLVNYIYETKDGDRDLDVIIPFAAIGETGQLDGIDAKSELSHRLMLTNLLRILGHIKQQKKQRSYDTRPTAVILPLSPNHGTFGGDGLYSESKLGLETLFNRFHSESWSDYLTICGAVIGWTRGTGLMNTNNVLAESIEARNAFTFSPAEMAFSILGLIHPDIMAAMENEPILADLSGNLSAIQNFKELISKTRQQLSNRSRLQQALNEEDGRLDALCRGPKQQHSSSNRTISPQTRRVNLQVGYPVLSDFNTITSGLPNLQGMIDLRRTVVVVGFSELGPWGSSRTRWEMEHAGEFTAGGMLEIAWIMGLIEHYDGEIKGSHYVGWVDSKTKEPVPDTEIASKYSKYVLEHTGIRSIEPDIMDGYDPNKKEFLHEVVMDKDLPTFEASKMTAEACQLQHGDKVSITPIPGSEDYQVKVKKGARLLIPKAVSFDRKVAGLLPTGWNAATYGIPEDIISQVDPVTLYVLCCVSEAMYSAGIQDPYEIYSHMHVSELANCIGTGAGGVSALRKMYRERYMEHAANSDVFQETFLNTMGAWVNLLLLSSTGPIKTNSGACATAIESLDTGCESILLGKSKMALVGGTDDFREEASYEFGQMKATVNTDEEVLQGRSPSEMCRPSTTTRNGFMEAAGCGVQIITTAEMALKMGLPIYAIVAHTQMASDRIGRSIPAPGQGILTAAREAPDAAESPLLNLEYRREKLNEAIQEIDSWRARQLQLIKTMPADDIGEMLQSLDRLRDCKVSDARNLWGSNFRQQNPQIAPIRAALAVWGLTVDDIGVASLHGTSTKANDKNEANVINQQMTKLGRTTGNPLLAISQKWLTGHPKGAAGAWMFNGGMQVLQTGIVPGNRNADNIEVALQPFEHLIYPSKTIQTSGFKAFMLTSFGFGQKGGLAIGISPKFVFAAITEEEYQQYRNTVQSRQQKTGLAFIRALMTKSLFKPKKESPWKDNENAVLLDPRARAFWHSEMSEYVVTA</sequence>
<dbReference type="InterPro" id="IPR002347">
    <property type="entry name" value="SDR_fam"/>
</dbReference>
<evidence type="ECO:0000259" key="20">
    <source>
        <dbReference type="PROSITE" id="PS50075"/>
    </source>
</evidence>
<dbReference type="InterPro" id="IPR026025">
    <property type="entry name" value="FAS_alpha_yeast"/>
</dbReference>
<evidence type="ECO:0000256" key="13">
    <source>
        <dbReference type="ARBA" id="ARBA00023268"/>
    </source>
</evidence>
<dbReference type="InterPro" id="IPR041550">
    <property type="entry name" value="FASI_helical"/>
</dbReference>
<reference evidence="23" key="1">
    <citation type="journal article" date="2015" name="Genome Announc.">
        <title>Draft genome sequence of Talaromyces cellulolyticus strain Y-94, a source of lignocellulosic biomass-degrading enzymes.</title>
        <authorList>
            <person name="Fujii T."/>
            <person name="Koike H."/>
            <person name="Sawayama S."/>
            <person name="Yano S."/>
            <person name="Inoue H."/>
        </authorList>
    </citation>
    <scope>NUCLEOTIDE SEQUENCE [LARGE SCALE GENOMIC DNA]</scope>
    <source>
        <strain evidence="23">Y-94</strain>
    </source>
</reference>
<evidence type="ECO:0000256" key="7">
    <source>
        <dbReference type="ARBA" id="ARBA00022553"/>
    </source>
</evidence>
<dbReference type="Pfam" id="PF18314">
    <property type="entry name" value="FAS_I_H"/>
    <property type="match status" value="1"/>
</dbReference>
<evidence type="ECO:0000313" key="22">
    <source>
        <dbReference type="EMBL" id="GAM37486.1"/>
    </source>
</evidence>
<comment type="catalytic activity">
    <reaction evidence="15">
        <text>a (3R)-hydroxyacyl-[ACP] + NADP(+) = a 3-oxoacyl-[ACP] + NADPH + H(+)</text>
        <dbReference type="Rhea" id="RHEA:17397"/>
        <dbReference type="Rhea" id="RHEA-COMP:9916"/>
        <dbReference type="Rhea" id="RHEA-COMP:9945"/>
        <dbReference type="ChEBI" id="CHEBI:15378"/>
        <dbReference type="ChEBI" id="CHEBI:57783"/>
        <dbReference type="ChEBI" id="CHEBI:58349"/>
        <dbReference type="ChEBI" id="CHEBI:78776"/>
        <dbReference type="ChEBI" id="CHEBI:78827"/>
        <dbReference type="EC" id="1.1.1.100"/>
    </reaction>
</comment>
<keyword evidence="23" id="KW-1185">Reference proteome</keyword>
<dbReference type="PANTHER" id="PTHR10982">
    <property type="entry name" value="MALONYL COA-ACYL CARRIER PROTEIN TRANSACYLASE"/>
    <property type="match status" value="1"/>
</dbReference>
<evidence type="ECO:0000256" key="19">
    <source>
        <dbReference type="SAM" id="MobiDB-lite"/>
    </source>
</evidence>
<dbReference type="CDD" id="cd08950">
    <property type="entry name" value="KR_fFAS_SDR_c_like"/>
    <property type="match status" value="1"/>
</dbReference>
<dbReference type="EC" id="1.1.1.100" evidence="3"/>
<dbReference type="GO" id="GO:0008897">
    <property type="term" value="F:holo-[acyl-carrier-protein] synthase activity"/>
    <property type="evidence" value="ECO:0007669"/>
    <property type="project" value="InterPro"/>
</dbReference>
<dbReference type="Gene3D" id="3.40.47.10">
    <property type="match status" value="2"/>
</dbReference>
<evidence type="ECO:0000256" key="9">
    <source>
        <dbReference type="ARBA" id="ARBA00022832"/>
    </source>
</evidence>
<dbReference type="GO" id="GO:0005835">
    <property type="term" value="C:fatty acid synthase complex"/>
    <property type="evidence" value="ECO:0007669"/>
    <property type="project" value="InterPro"/>
</dbReference>
<evidence type="ECO:0000256" key="2">
    <source>
        <dbReference type="ARBA" id="ARBA00012878"/>
    </source>
</evidence>
<evidence type="ECO:0000256" key="14">
    <source>
        <dbReference type="ARBA" id="ARBA00048237"/>
    </source>
</evidence>
<feature type="modified residue" description="O-(pantetheine 4'-phosphoryl)serine" evidence="18">
    <location>
        <position position="192"/>
    </location>
</feature>
<dbReference type="GO" id="GO:0004321">
    <property type="term" value="F:fatty-acyl-CoA synthase activity"/>
    <property type="evidence" value="ECO:0007669"/>
    <property type="project" value="UniProtKB-EC"/>
</dbReference>
<keyword evidence="12" id="KW-0444">Lipid biosynthesis</keyword>
<name>A0A6V8H837_TALPI</name>
<comment type="catalytic activity">
    <reaction evidence="14">
        <text>acetyl-CoA + n malonyl-CoA + 2n NADPH + 4n H(+) = a long-chain-acyl-CoA + n CoA + n CO2 + 2n NADP(+).</text>
        <dbReference type="EC" id="2.3.1.86"/>
    </reaction>
</comment>
<dbReference type="Proteomes" id="UP000053095">
    <property type="component" value="Unassembled WGS sequence"/>
</dbReference>
<dbReference type="InterPro" id="IPR040899">
    <property type="entry name" value="Fas_alpha_ACP"/>
</dbReference>
<keyword evidence="12" id="KW-0275">Fatty acid biosynthesis</keyword>
<dbReference type="InterPro" id="IPR020841">
    <property type="entry name" value="PKS_Beta-ketoAc_synthase_dom"/>
</dbReference>
<evidence type="ECO:0000256" key="16">
    <source>
        <dbReference type="PIRNR" id="PIRNR000454"/>
    </source>
</evidence>
<dbReference type="Gene3D" id="3.90.25.70">
    <property type="match status" value="1"/>
</dbReference>
<organism evidence="22 23">
    <name type="scientific">Talaromyces pinophilus</name>
    <name type="common">Penicillium pinophilum</name>
    <dbReference type="NCBI Taxonomy" id="128442"/>
    <lineage>
        <taxon>Eukaryota</taxon>
        <taxon>Fungi</taxon>
        <taxon>Dikarya</taxon>
        <taxon>Ascomycota</taxon>
        <taxon>Pezizomycotina</taxon>
        <taxon>Eurotiomycetes</taxon>
        <taxon>Eurotiomycetidae</taxon>
        <taxon>Eurotiales</taxon>
        <taxon>Trichocomaceae</taxon>
        <taxon>Talaromyces</taxon>
        <taxon>Talaromyces sect. Talaromyces</taxon>
    </lineage>
</organism>
<dbReference type="SUPFAM" id="SSF51735">
    <property type="entry name" value="NAD(P)-binding Rossmann-fold domains"/>
    <property type="match status" value="1"/>
</dbReference>
<keyword evidence="6 16" id="KW-0596">Phosphopantetheine</keyword>
<keyword evidence="8 16" id="KW-0808">Transferase</keyword>
<gene>
    <name evidence="22" type="ORF">TCE0_024r07445</name>
</gene>
<keyword evidence="10" id="KW-0521">NADP</keyword>
<dbReference type="EC" id="2.3.1.41" evidence="4"/>
<comment type="similarity">
    <text evidence="1 16">Belongs to the thiolase-like superfamily. Fungal fatty acid synthetase subunit alpha family.</text>
</comment>
<evidence type="ECO:0000256" key="6">
    <source>
        <dbReference type="ARBA" id="ARBA00022450"/>
    </source>
</evidence>
<feature type="domain" description="Carrier" evidence="20">
    <location>
        <begin position="157"/>
        <end position="232"/>
    </location>
</feature>
<dbReference type="InterPro" id="IPR050830">
    <property type="entry name" value="Fungal_FAS"/>
</dbReference>
<feature type="region of interest" description="Disordered" evidence="19">
    <location>
        <begin position="105"/>
        <end position="146"/>
    </location>
</feature>
<evidence type="ECO:0000256" key="17">
    <source>
        <dbReference type="PIRSR" id="PIRSR000454-1"/>
    </source>
</evidence>
<dbReference type="SUPFAM" id="SSF53901">
    <property type="entry name" value="Thiolase-like"/>
    <property type="match status" value="2"/>
</dbReference>
<dbReference type="Gene3D" id="3.30.70.2490">
    <property type="match status" value="1"/>
</dbReference>
<dbReference type="GO" id="GO:0042759">
    <property type="term" value="P:long-chain fatty acid biosynthetic process"/>
    <property type="evidence" value="ECO:0007669"/>
    <property type="project" value="UniProtKB-UniRule"/>
</dbReference>
<dbReference type="InterPro" id="IPR014030">
    <property type="entry name" value="Ketoacyl_synth_N"/>
</dbReference>
<dbReference type="InterPro" id="IPR036291">
    <property type="entry name" value="NAD(P)-bd_dom_sf"/>
</dbReference>
<dbReference type="CDD" id="cd00828">
    <property type="entry name" value="elong_cond_enzymes"/>
    <property type="match status" value="1"/>
</dbReference>
<dbReference type="FunFam" id="3.90.25.70:FF:000001">
    <property type="entry name" value="Fatty acid synthase subunit alpha"/>
    <property type="match status" value="1"/>
</dbReference>
<evidence type="ECO:0000256" key="18">
    <source>
        <dbReference type="PIRSR" id="PIRSR000454-4"/>
    </source>
</evidence>
<dbReference type="FunFam" id="3.30.70.2490:FF:000001">
    <property type="entry name" value="Fatty acid synthase subunit alpha"/>
    <property type="match status" value="1"/>
</dbReference>
<keyword evidence="12" id="KW-0443">Lipid metabolism</keyword>